<feature type="domain" description="YlxR" evidence="1">
    <location>
        <begin position="19"/>
        <end position="85"/>
    </location>
</feature>
<dbReference type="InterPro" id="IPR029064">
    <property type="entry name" value="Ribosomal_eL30-like_sf"/>
</dbReference>
<dbReference type="Proteomes" id="UP001595607">
    <property type="component" value="Unassembled WGS sequence"/>
</dbReference>
<comment type="caution">
    <text evidence="2">The sequence shown here is derived from an EMBL/GenBank/DDBJ whole genome shotgun (WGS) entry which is preliminary data.</text>
</comment>
<organism evidence="2 3">
    <name type="scientific">Parvularcula lutaonensis</name>
    <dbReference type="NCBI Taxonomy" id="491923"/>
    <lineage>
        <taxon>Bacteria</taxon>
        <taxon>Pseudomonadati</taxon>
        <taxon>Pseudomonadota</taxon>
        <taxon>Alphaproteobacteria</taxon>
        <taxon>Parvularculales</taxon>
        <taxon>Parvularculaceae</taxon>
        <taxon>Parvularcula</taxon>
    </lineage>
</organism>
<reference evidence="3" key="1">
    <citation type="journal article" date="2019" name="Int. J. Syst. Evol. Microbiol.">
        <title>The Global Catalogue of Microorganisms (GCM) 10K type strain sequencing project: providing services to taxonomists for standard genome sequencing and annotation.</title>
        <authorList>
            <consortium name="The Broad Institute Genomics Platform"/>
            <consortium name="The Broad Institute Genome Sequencing Center for Infectious Disease"/>
            <person name="Wu L."/>
            <person name="Ma J."/>
        </authorList>
    </citation>
    <scope>NUCLEOTIDE SEQUENCE [LARGE SCALE GENOMIC DNA]</scope>
    <source>
        <strain evidence="3">KCTC 22245</strain>
    </source>
</reference>
<dbReference type="RefSeq" id="WP_189573894.1">
    <property type="nucleotide sequence ID" value="NZ_BMXU01000001.1"/>
</dbReference>
<dbReference type="InterPro" id="IPR007393">
    <property type="entry name" value="YlxR_dom"/>
</dbReference>
<dbReference type="Gene3D" id="3.30.1230.10">
    <property type="entry name" value="YlxR-like"/>
    <property type="match status" value="1"/>
</dbReference>
<dbReference type="EMBL" id="JBHRVA010000002">
    <property type="protein sequence ID" value="MFC3301956.1"/>
    <property type="molecule type" value="Genomic_DNA"/>
</dbReference>
<dbReference type="CDD" id="cd00279">
    <property type="entry name" value="YlxR"/>
    <property type="match status" value="1"/>
</dbReference>
<accession>A0ABV7MC97</accession>
<dbReference type="InterPro" id="IPR035931">
    <property type="entry name" value="YlxR-like_sf"/>
</dbReference>
<keyword evidence="3" id="KW-1185">Reference proteome</keyword>
<gene>
    <name evidence="2" type="ORF">ACFONP_04350</name>
</gene>
<dbReference type="Gene3D" id="3.30.1330.30">
    <property type="match status" value="1"/>
</dbReference>
<evidence type="ECO:0000259" key="1">
    <source>
        <dbReference type="Pfam" id="PF04296"/>
    </source>
</evidence>
<dbReference type="PANTHER" id="PTHR34215">
    <property type="entry name" value="BLL0784 PROTEIN"/>
    <property type="match status" value="1"/>
</dbReference>
<dbReference type="SUPFAM" id="SSF64376">
    <property type="entry name" value="YlxR-like"/>
    <property type="match status" value="1"/>
</dbReference>
<dbReference type="Pfam" id="PF04296">
    <property type="entry name" value="YlxR"/>
    <property type="match status" value="1"/>
</dbReference>
<evidence type="ECO:0000313" key="2">
    <source>
        <dbReference type="EMBL" id="MFC3301956.1"/>
    </source>
</evidence>
<evidence type="ECO:0000313" key="3">
    <source>
        <dbReference type="Proteomes" id="UP001595607"/>
    </source>
</evidence>
<name>A0ABV7MC97_9PROT</name>
<sequence length="206" mass="21232">MTDPSENKPSFVKNRCNDRRCVGTGEALAPDAPALRFARAPDGKIVLDLKGNLPGRGAWLSPTRDALRKAVKKGGFARALKAPVEVPGGDAEAYAEQVESALAAAALNRLGLCRKAGVLAIGYDNAKAAAKKGVAYLTPAGSSETETAKLANTLHKAAGIPHLPLPADRLTVGEALGQDAVHILLLGGGPSKAALGSVILWRQFAG</sequence>
<proteinExistence type="predicted"/>
<protein>
    <submittedName>
        <fullName evidence="2">DUF448 domain-containing protein</fullName>
    </submittedName>
</protein>
<dbReference type="InterPro" id="IPR037465">
    <property type="entry name" value="YlxR"/>
</dbReference>
<dbReference type="PANTHER" id="PTHR34215:SF1">
    <property type="entry name" value="YLXR DOMAIN-CONTAINING PROTEIN"/>
    <property type="match status" value="1"/>
</dbReference>